<evidence type="ECO:0000313" key="5">
    <source>
        <dbReference type="EMBL" id="SFE42961.1"/>
    </source>
</evidence>
<organism evidence="5 6">
    <name type="scientific">Paracidovorax wautersii</name>
    <dbReference type="NCBI Taxonomy" id="1177982"/>
    <lineage>
        <taxon>Bacteria</taxon>
        <taxon>Pseudomonadati</taxon>
        <taxon>Pseudomonadota</taxon>
        <taxon>Betaproteobacteria</taxon>
        <taxon>Burkholderiales</taxon>
        <taxon>Comamonadaceae</taxon>
        <taxon>Paracidovorax</taxon>
    </lineage>
</organism>
<dbReference type="SUPFAM" id="SSF48008">
    <property type="entry name" value="GntR ligand-binding domain-like"/>
    <property type="match status" value="1"/>
</dbReference>
<dbReference type="Gene3D" id="1.10.10.10">
    <property type="entry name" value="Winged helix-like DNA-binding domain superfamily/Winged helix DNA-binding domain"/>
    <property type="match status" value="1"/>
</dbReference>
<dbReference type="PROSITE" id="PS50949">
    <property type="entry name" value="HTH_GNTR"/>
    <property type="match status" value="1"/>
</dbReference>
<gene>
    <name evidence="5" type="ORF">SAMN04489711_1027</name>
</gene>
<accession>A0A1I2AG71</accession>
<dbReference type="SMART" id="SM00895">
    <property type="entry name" value="FCD"/>
    <property type="match status" value="1"/>
</dbReference>
<dbReference type="CDD" id="cd07377">
    <property type="entry name" value="WHTH_GntR"/>
    <property type="match status" value="1"/>
</dbReference>
<dbReference type="InterPro" id="IPR011711">
    <property type="entry name" value="GntR_C"/>
</dbReference>
<keyword evidence="6" id="KW-1185">Reference proteome</keyword>
<keyword evidence="2" id="KW-0238">DNA-binding</keyword>
<protein>
    <submittedName>
        <fullName evidence="5">Transcriptional regulator, GntR family</fullName>
    </submittedName>
</protein>
<evidence type="ECO:0000259" key="4">
    <source>
        <dbReference type="PROSITE" id="PS50949"/>
    </source>
</evidence>
<keyword evidence="1" id="KW-0805">Transcription regulation</keyword>
<evidence type="ECO:0000256" key="2">
    <source>
        <dbReference type="ARBA" id="ARBA00023125"/>
    </source>
</evidence>
<dbReference type="InterPro" id="IPR036390">
    <property type="entry name" value="WH_DNA-bd_sf"/>
</dbReference>
<dbReference type="OrthoDB" id="5296437at2"/>
<keyword evidence="3" id="KW-0804">Transcription</keyword>
<dbReference type="GO" id="GO:0003700">
    <property type="term" value="F:DNA-binding transcription factor activity"/>
    <property type="evidence" value="ECO:0007669"/>
    <property type="project" value="InterPro"/>
</dbReference>
<dbReference type="PANTHER" id="PTHR43537:SF5">
    <property type="entry name" value="UXU OPERON TRANSCRIPTIONAL REGULATOR"/>
    <property type="match status" value="1"/>
</dbReference>
<dbReference type="Gene3D" id="1.20.120.530">
    <property type="entry name" value="GntR ligand-binding domain-like"/>
    <property type="match status" value="1"/>
</dbReference>
<dbReference type="STRING" id="1177982.SAMN04489711_1027"/>
<dbReference type="PRINTS" id="PR00035">
    <property type="entry name" value="HTHGNTR"/>
</dbReference>
<dbReference type="AlphaFoldDB" id="A0A1I2AG71"/>
<dbReference type="Pfam" id="PF07729">
    <property type="entry name" value="FCD"/>
    <property type="match status" value="1"/>
</dbReference>
<dbReference type="PANTHER" id="PTHR43537">
    <property type="entry name" value="TRANSCRIPTIONAL REGULATOR, GNTR FAMILY"/>
    <property type="match status" value="1"/>
</dbReference>
<dbReference type="Proteomes" id="UP000199119">
    <property type="component" value="Unassembled WGS sequence"/>
</dbReference>
<dbReference type="RefSeq" id="WP_092937342.1">
    <property type="nucleotide sequence ID" value="NZ_FONX01000002.1"/>
</dbReference>
<proteinExistence type="predicted"/>
<feature type="domain" description="HTH gntR-type" evidence="4">
    <location>
        <begin position="3"/>
        <end position="71"/>
    </location>
</feature>
<dbReference type="Pfam" id="PF00392">
    <property type="entry name" value="GntR"/>
    <property type="match status" value="1"/>
</dbReference>
<dbReference type="InterPro" id="IPR008920">
    <property type="entry name" value="TF_FadR/GntR_C"/>
</dbReference>
<reference evidence="6" key="1">
    <citation type="submission" date="2016-10" db="EMBL/GenBank/DDBJ databases">
        <authorList>
            <person name="Varghese N."/>
            <person name="Submissions S."/>
        </authorList>
    </citation>
    <scope>NUCLEOTIDE SEQUENCE [LARGE SCALE GENOMIC DNA]</scope>
    <source>
        <strain evidence="6">DSM 27981</strain>
    </source>
</reference>
<name>A0A1I2AG71_9BURK</name>
<dbReference type="InterPro" id="IPR000524">
    <property type="entry name" value="Tscrpt_reg_HTH_GntR"/>
</dbReference>
<dbReference type="SUPFAM" id="SSF46785">
    <property type="entry name" value="Winged helix' DNA-binding domain"/>
    <property type="match status" value="1"/>
</dbReference>
<dbReference type="GO" id="GO:0003677">
    <property type="term" value="F:DNA binding"/>
    <property type="evidence" value="ECO:0007669"/>
    <property type="project" value="UniProtKB-KW"/>
</dbReference>
<dbReference type="SMART" id="SM00345">
    <property type="entry name" value="HTH_GNTR"/>
    <property type="match status" value="1"/>
</dbReference>
<evidence type="ECO:0000256" key="3">
    <source>
        <dbReference type="ARBA" id="ARBA00023163"/>
    </source>
</evidence>
<evidence type="ECO:0000256" key="1">
    <source>
        <dbReference type="ARBA" id="ARBA00023015"/>
    </source>
</evidence>
<dbReference type="InterPro" id="IPR036388">
    <property type="entry name" value="WH-like_DNA-bd_sf"/>
</dbReference>
<sequence>MHARIPSSIAQTLQQQILSGHYASGSTLPAQRELAQRLGISRASLREALSVLETLGLVDIQPGRGVMVRGTHAQGGDRAHRAFAAPEMGTLSPRQLIELRLVLEPGWTALAATRIDAAALQQLQRLQQLQSEALQRNDLLSAAETDLHFHLLLAQLSGNPGLVAMARQLEPAIAHSLRLPFARTGADDQPAREHEAILKALCAGDAEASAEAMRAHLLSAAQRGGIDMAAPPPLADAAVPAAFRLVPHPSFPSPAEGVFQ</sequence>
<dbReference type="EMBL" id="FONX01000002">
    <property type="protein sequence ID" value="SFE42961.1"/>
    <property type="molecule type" value="Genomic_DNA"/>
</dbReference>
<evidence type="ECO:0000313" key="6">
    <source>
        <dbReference type="Proteomes" id="UP000199119"/>
    </source>
</evidence>